<dbReference type="Gene3D" id="3.40.50.150">
    <property type="entry name" value="Vaccinia Virus protein VP39"/>
    <property type="match status" value="1"/>
</dbReference>
<dbReference type="Pfam" id="PF08242">
    <property type="entry name" value="Methyltransf_12"/>
    <property type="match status" value="1"/>
</dbReference>
<dbReference type="EMBL" id="FMVN01000003">
    <property type="protein sequence ID" value="SCY08010.1"/>
    <property type="molecule type" value="Genomic_DNA"/>
</dbReference>
<reference evidence="4" key="1">
    <citation type="submission" date="2014-09" db="EMBL/GenBank/DDBJ databases">
        <authorList>
            <person name="Gomez-Valero L."/>
        </authorList>
    </citation>
    <scope>NUCLEOTIDE SEQUENCE [LARGE SCALE GENOMIC DNA]</scope>
    <source>
        <strain evidence="4">ATCC33218</strain>
    </source>
</reference>
<dbReference type="GO" id="GO:0008168">
    <property type="term" value="F:methyltransferase activity"/>
    <property type="evidence" value="ECO:0007669"/>
    <property type="project" value="UniProtKB-KW"/>
</dbReference>
<accession>A0A098GL20</accession>
<dbReference type="InterPro" id="IPR029063">
    <property type="entry name" value="SAM-dependent_MTases_sf"/>
</dbReference>
<evidence type="ECO:0000313" key="5">
    <source>
        <dbReference type="Proteomes" id="UP000182998"/>
    </source>
</evidence>
<dbReference type="CDD" id="cd02440">
    <property type="entry name" value="AdoMet_MTases"/>
    <property type="match status" value="1"/>
</dbReference>
<feature type="domain" description="Methyltransferase type 12" evidence="1">
    <location>
        <begin position="201"/>
        <end position="309"/>
    </location>
</feature>
<dbReference type="SUPFAM" id="SSF53335">
    <property type="entry name" value="S-adenosyl-L-methionine-dependent methyltransferases"/>
    <property type="match status" value="1"/>
</dbReference>
<keyword evidence="3" id="KW-0808">Transferase</keyword>
<dbReference type="Proteomes" id="UP000032414">
    <property type="component" value="Chromosome I"/>
</dbReference>
<reference evidence="2" key="2">
    <citation type="submission" date="2014-09" db="EMBL/GenBank/DDBJ databases">
        <authorList>
            <person name="GOMEZ-VALERO Laura"/>
        </authorList>
    </citation>
    <scope>NUCLEOTIDE SEQUENCE</scope>
    <source>
        <strain evidence="2">ATCC33218</strain>
    </source>
</reference>
<dbReference type="RefSeq" id="WP_045100288.1">
    <property type="nucleotide sequence ID" value="NZ_FMVN01000003.1"/>
</dbReference>
<evidence type="ECO:0000313" key="4">
    <source>
        <dbReference type="Proteomes" id="UP000032414"/>
    </source>
</evidence>
<evidence type="ECO:0000313" key="3">
    <source>
        <dbReference type="EMBL" id="SCY08010.1"/>
    </source>
</evidence>
<dbReference type="GO" id="GO:0032259">
    <property type="term" value="P:methylation"/>
    <property type="evidence" value="ECO:0007669"/>
    <property type="project" value="UniProtKB-KW"/>
</dbReference>
<sequence>MDASEFCKAIKEVFNSLQNVDNSSEQYQKNYYFLTELERLLINDSMEESLKMTSASILFEGYYRHLDIDNFILKRALSAIKAKRWEQHFGTPTVTFLLSYKSQIDLTKQLFDEFSTVSQPKHDLPWLVKEMKDFAVDNENGVIIDPKSISRIEVPGKNEFTGIFTKTLNPFGGFTTTPCDPVSQQFIQHAAIASKCGGKVLEIGAAFGAATLEAIAKGATVFCNDIEPANLAVVRRRFIEMNEGQIESITGDSNKLVLIPGALPEELMGLPERFFDAILICRVLHFFRGTKIEESLFLLSKLLAPGGKIYIVCETPYLKNWQRFLPELNRRIESGVEWPGEITNPAEYESSGRAASLPKFVHWITKEVLERSLSRTGFDIEHSAYINRQGQFPEDLLLPEEGKESVGAIGAIKL</sequence>
<reference evidence="3 5" key="3">
    <citation type="submission" date="2016-10" db="EMBL/GenBank/DDBJ databases">
        <authorList>
            <person name="Varghese N."/>
            <person name="Submissions S."/>
        </authorList>
    </citation>
    <scope>NUCLEOTIDE SEQUENCE [LARGE SCALE GENOMIC DNA]</scope>
    <source>
        <strain evidence="3 5">ATCC 33218</strain>
    </source>
</reference>
<evidence type="ECO:0000259" key="1">
    <source>
        <dbReference type="Pfam" id="PF08242"/>
    </source>
</evidence>
<protein>
    <submittedName>
        <fullName evidence="3">Methyltransferase domain-containing protein</fullName>
    </submittedName>
</protein>
<keyword evidence="5" id="KW-1185">Reference proteome</keyword>
<name>A0A098GL20_LEGMI</name>
<evidence type="ECO:0000313" key="2">
    <source>
        <dbReference type="EMBL" id="CEG62186.1"/>
    </source>
</evidence>
<dbReference type="KEGG" id="tmc:LMI_2953"/>
<dbReference type="Proteomes" id="UP000182998">
    <property type="component" value="Unassembled WGS sequence"/>
</dbReference>
<dbReference type="InterPro" id="IPR013217">
    <property type="entry name" value="Methyltransf_12"/>
</dbReference>
<dbReference type="HOGENOM" id="CLU_771157_0_0_6"/>
<proteinExistence type="predicted"/>
<organism evidence="2 4">
    <name type="scientific">Legionella micdadei</name>
    <name type="common">Tatlockia micdadei</name>
    <dbReference type="NCBI Taxonomy" id="451"/>
    <lineage>
        <taxon>Bacteria</taxon>
        <taxon>Pseudomonadati</taxon>
        <taxon>Pseudomonadota</taxon>
        <taxon>Gammaproteobacteria</taxon>
        <taxon>Legionellales</taxon>
        <taxon>Legionellaceae</taxon>
        <taxon>Legionella</taxon>
    </lineage>
</organism>
<dbReference type="EMBL" id="LN614830">
    <property type="protein sequence ID" value="CEG62186.1"/>
    <property type="molecule type" value="Genomic_DNA"/>
</dbReference>
<dbReference type="AlphaFoldDB" id="A0A098GL20"/>
<dbReference type="OrthoDB" id="5632330at2"/>
<keyword evidence="3" id="KW-0489">Methyltransferase</keyword>
<gene>
    <name evidence="2" type="ORF">LMI_2953</name>
    <name evidence="3" type="ORF">SAMN02982997_00808</name>
</gene>
<dbReference type="PATRIC" id="fig|451.8.peg.755"/>